<dbReference type="SUPFAM" id="SSF90123">
    <property type="entry name" value="ABC transporter transmembrane region"/>
    <property type="match status" value="1"/>
</dbReference>
<feature type="domain" description="ABC transporter" evidence="8">
    <location>
        <begin position="320"/>
        <end position="533"/>
    </location>
</feature>
<evidence type="ECO:0000313" key="10">
    <source>
        <dbReference type="EMBL" id="KJY57279.1"/>
    </source>
</evidence>
<dbReference type="SMART" id="SM00382">
    <property type="entry name" value="AAA"/>
    <property type="match status" value="1"/>
</dbReference>
<dbReference type="PROSITE" id="PS50893">
    <property type="entry name" value="ABC_TRANSPORTER_2"/>
    <property type="match status" value="1"/>
</dbReference>
<comment type="caution">
    <text evidence="10">The sequence shown here is derived from an EMBL/GenBank/DDBJ whole genome shotgun (WGS) entry which is preliminary data.</text>
</comment>
<dbReference type="PROSITE" id="PS00675">
    <property type="entry name" value="SIGMA54_INTERACT_1"/>
    <property type="match status" value="1"/>
</dbReference>
<keyword evidence="5 7" id="KW-1133">Transmembrane helix</keyword>
<feature type="transmembrane region" description="Helical" evidence="7">
    <location>
        <begin position="148"/>
        <end position="167"/>
    </location>
</feature>
<dbReference type="SUPFAM" id="SSF52540">
    <property type="entry name" value="P-loop containing nucleoside triphosphate hydrolases"/>
    <property type="match status" value="1"/>
</dbReference>
<accession>A0A0F4LG90</accession>
<keyword evidence="11" id="KW-1185">Reference proteome</keyword>
<dbReference type="HOGENOM" id="CLU_000604_84_3_9"/>
<keyword evidence="2 7" id="KW-0812">Transmembrane</keyword>
<dbReference type="Gene3D" id="3.40.50.300">
    <property type="entry name" value="P-loop containing nucleotide triphosphate hydrolases"/>
    <property type="match status" value="1"/>
</dbReference>
<dbReference type="InterPro" id="IPR039421">
    <property type="entry name" value="Type_1_exporter"/>
</dbReference>
<protein>
    <submittedName>
        <fullName evidence="10">Lactococcin A ABC transporter ATP binding protein</fullName>
    </submittedName>
</protein>
<evidence type="ECO:0000256" key="7">
    <source>
        <dbReference type="SAM" id="Phobius"/>
    </source>
</evidence>
<dbReference type="CDD" id="cd03228">
    <property type="entry name" value="ABCC_MRP_Like"/>
    <property type="match status" value="1"/>
</dbReference>
<keyword evidence="3" id="KW-0547">Nucleotide-binding</keyword>
<dbReference type="STRING" id="1218506.JF75_14830"/>
<feature type="transmembrane region" description="Helical" evidence="7">
    <location>
        <begin position="237"/>
        <end position="256"/>
    </location>
</feature>
<evidence type="ECO:0000256" key="5">
    <source>
        <dbReference type="ARBA" id="ARBA00022989"/>
    </source>
</evidence>
<dbReference type="InterPro" id="IPR003593">
    <property type="entry name" value="AAA+_ATPase"/>
</dbReference>
<dbReference type="GO" id="GO:0016887">
    <property type="term" value="F:ATP hydrolysis activity"/>
    <property type="evidence" value="ECO:0007669"/>
    <property type="project" value="InterPro"/>
</dbReference>
<keyword evidence="4" id="KW-0067">ATP-binding</keyword>
<feature type="transmembrane region" description="Helical" evidence="7">
    <location>
        <begin position="120"/>
        <end position="142"/>
    </location>
</feature>
<feature type="transmembrane region" description="Helical" evidence="7">
    <location>
        <begin position="14"/>
        <end position="35"/>
    </location>
</feature>
<dbReference type="InterPro" id="IPR036640">
    <property type="entry name" value="ABC1_TM_sf"/>
</dbReference>
<gene>
    <name evidence="10" type="ORF">JF75_14830</name>
</gene>
<comment type="subcellular location">
    <subcellularLocation>
        <location evidence="1">Cell membrane</location>
        <topology evidence="1">Multi-pass membrane protein</topology>
    </subcellularLocation>
</comment>
<evidence type="ECO:0000256" key="3">
    <source>
        <dbReference type="ARBA" id="ARBA00022741"/>
    </source>
</evidence>
<dbReference type="GO" id="GO:0034040">
    <property type="term" value="F:ATPase-coupled lipid transmembrane transporter activity"/>
    <property type="evidence" value="ECO:0007669"/>
    <property type="project" value="TreeGrafter"/>
</dbReference>
<dbReference type="AlphaFoldDB" id="A0A0F4LG90"/>
<feature type="transmembrane region" description="Helical" evidence="7">
    <location>
        <begin position="262"/>
        <end position="287"/>
    </location>
</feature>
<dbReference type="PANTHER" id="PTHR24221">
    <property type="entry name" value="ATP-BINDING CASSETTE SUB-FAMILY B"/>
    <property type="match status" value="1"/>
</dbReference>
<dbReference type="PATRIC" id="fig|1218506.3.peg.1560"/>
<dbReference type="InterPro" id="IPR025662">
    <property type="entry name" value="Sigma_54_int_dom_ATP-bd_1"/>
</dbReference>
<dbReference type="GO" id="GO:0005886">
    <property type="term" value="C:plasma membrane"/>
    <property type="evidence" value="ECO:0007669"/>
    <property type="project" value="UniProtKB-SubCell"/>
</dbReference>
<evidence type="ECO:0000256" key="1">
    <source>
        <dbReference type="ARBA" id="ARBA00004651"/>
    </source>
</evidence>
<dbReference type="Pfam" id="PF00664">
    <property type="entry name" value="ABC_membrane"/>
    <property type="match status" value="1"/>
</dbReference>
<dbReference type="RefSeq" id="WP_046332490.1">
    <property type="nucleotide sequence ID" value="NZ_JBHTBO010000001.1"/>
</dbReference>
<dbReference type="PANTHER" id="PTHR24221:SF654">
    <property type="entry name" value="ATP-BINDING CASSETTE SUB-FAMILY B MEMBER 6"/>
    <property type="match status" value="1"/>
</dbReference>
<dbReference type="InterPro" id="IPR027417">
    <property type="entry name" value="P-loop_NTPase"/>
</dbReference>
<reference evidence="10 11" key="1">
    <citation type="submission" date="2015-01" db="EMBL/GenBank/DDBJ databases">
        <title>Comparative genomics of the lactic acid bacteria isolated from the honey bee gut.</title>
        <authorList>
            <person name="Ellegaard K.M."/>
            <person name="Tamarit D."/>
            <person name="Javelind E."/>
            <person name="Olofsson T."/>
            <person name="Andersson S.G."/>
            <person name="Vasquez A."/>
        </authorList>
    </citation>
    <scope>NUCLEOTIDE SEQUENCE [LARGE SCALE GENOMIC DNA]</scope>
    <source>
        <strain evidence="10 11">Hma2</strain>
    </source>
</reference>
<evidence type="ECO:0000256" key="6">
    <source>
        <dbReference type="ARBA" id="ARBA00023136"/>
    </source>
</evidence>
<organism evidence="10 11">
    <name type="scientific">Lactobacillus kimbladii</name>
    <dbReference type="NCBI Taxonomy" id="1218506"/>
    <lineage>
        <taxon>Bacteria</taxon>
        <taxon>Bacillati</taxon>
        <taxon>Bacillota</taxon>
        <taxon>Bacilli</taxon>
        <taxon>Lactobacillales</taxon>
        <taxon>Lactobacillaceae</taxon>
        <taxon>Lactobacillus</taxon>
    </lineage>
</organism>
<dbReference type="Gene3D" id="1.20.1560.10">
    <property type="entry name" value="ABC transporter type 1, transmembrane domain"/>
    <property type="match status" value="1"/>
</dbReference>
<proteinExistence type="predicted"/>
<evidence type="ECO:0000256" key="2">
    <source>
        <dbReference type="ARBA" id="ARBA00022692"/>
    </source>
</evidence>
<keyword evidence="6 7" id="KW-0472">Membrane</keyword>
<dbReference type="OrthoDB" id="95687at2"/>
<sequence>MTLKGLIGSNKQRAIFIILLYFIFAVTGSLDQYFFQFAVNGLSVGNLPVYIRWQLIEFIPVVCGVFILPLATYLFNAQIQEYLDQLRGQMVDHFYTENDATVAQMQNYLQSNLDTLTSDFALPWVNVLSNLFIILLSAGVLFSLNWSFVLLTAIFVLIDLSLPKIMARMTSEASKKVMQNTSAFLTGIGEWINGLNELRRYHAWTILNKEMSSYAEKLEKSEVNQINKNCASNTINGIGNTLGQMSIAFLAGILFLTGQIKIGAALASTSFAFGIFSAVSSITTAAVKIKSTKNINQTTASLISNTKSKPNGSSAQIAQIEIKNLALKYPNGPIIEYPDFVINKGEKVLLTGDSGTGKSTLLQALLGKIRPYQGQIIFRNNAGQIFQPNLNRISYIAQDPQLFPGTIAENIVMFHQQLLDQVPNLINKVQLQSDIARFPQGTDTQVDLDKNNLSGGQRQKIILARSEVFADEIILLDEATSAIDSKATKQIIAELVHTNKTVIMIAHNLNSEVKNMFDKTIRLASQKENHNDF</sequence>
<dbReference type="GO" id="GO:0005524">
    <property type="term" value="F:ATP binding"/>
    <property type="evidence" value="ECO:0007669"/>
    <property type="project" value="UniProtKB-KW"/>
</dbReference>
<feature type="domain" description="ABC transmembrane type-1" evidence="9">
    <location>
        <begin position="15"/>
        <end position="291"/>
    </location>
</feature>
<feature type="transmembrane region" description="Helical" evidence="7">
    <location>
        <begin position="55"/>
        <end position="75"/>
    </location>
</feature>
<dbReference type="InterPro" id="IPR011527">
    <property type="entry name" value="ABC1_TM_dom"/>
</dbReference>
<evidence type="ECO:0000256" key="4">
    <source>
        <dbReference type="ARBA" id="ARBA00022840"/>
    </source>
</evidence>
<evidence type="ECO:0000259" key="9">
    <source>
        <dbReference type="PROSITE" id="PS50929"/>
    </source>
</evidence>
<dbReference type="Proteomes" id="UP000033612">
    <property type="component" value="Unassembled WGS sequence"/>
</dbReference>
<dbReference type="GO" id="GO:0140359">
    <property type="term" value="F:ABC-type transporter activity"/>
    <property type="evidence" value="ECO:0007669"/>
    <property type="project" value="InterPro"/>
</dbReference>
<name>A0A0F4LG90_9LACO</name>
<dbReference type="PROSITE" id="PS50929">
    <property type="entry name" value="ABC_TM1F"/>
    <property type="match status" value="1"/>
</dbReference>
<dbReference type="InterPro" id="IPR003439">
    <property type="entry name" value="ABC_transporter-like_ATP-bd"/>
</dbReference>
<evidence type="ECO:0000259" key="8">
    <source>
        <dbReference type="PROSITE" id="PS50893"/>
    </source>
</evidence>
<dbReference type="Pfam" id="PF00005">
    <property type="entry name" value="ABC_tran"/>
    <property type="match status" value="1"/>
</dbReference>
<evidence type="ECO:0000313" key="11">
    <source>
        <dbReference type="Proteomes" id="UP000033612"/>
    </source>
</evidence>
<dbReference type="EMBL" id="JXLH01000019">
    <property type="protein sequence ID" value="KJY57279.1"/>
    <property type="molecule type" value="Genomic_DNA"/>
</dbReference>